<keyword evidence="1" id="KW-0472">Membrane</keyword>
<dbReference type="PANTHER" id="PTHR36434:SF1">
    <property type="entry name" value="MEMBRANE PROTEASE YUGP-RELATED"/>
    <property type="match status" value="1"/>
</dbReference>
<feature type="transmembrane region" description="Helical" evidence="1">
    <location>
        <begin position="15"/>
        <end position="34"/>
    </location>
</feature>
<dbReference type="EMBL" id="CP096649">
    <property type="protein sequence ID" value="UQK59636.1"/>
    <property type="molecule type" value="Genomic_DNA"/>
</dbReference>
<evidence type="ECO:0000313" key="2">
    <source>
        <dbReference type="EMBL" id="UQK59636.1"/>
    </source>
</evidence>
<dbReference type="InterPro" id="IPR007395">
    <property type="entry name" value="Zn_peptidase_2"/>
</dbReference>
<accession>A0A9E7IXL5</accession>
<dbReference type="RefSeq" id="WP_249243032.1">
    <property type="nucleotide sequence ID" value="NZ_CP096649.1"/>
</dbReference>
<feature type="transmembrane region" description="Helical" evidence="1">
    <location>
        <begin position="134"/>
        <end position="152"/>
    </location>
</feature>
<evidence type="ECO:0000256" key="1">
    <source>
        <dbReference type="SAM" id="Phobius"/>
    </source>
</evidence>
<dbReference type="Proteomes" id="UP000831151">
    <property type="component" value="Chromosome"/>
</dbReference>
<protein>
    <submittedName>
        <fullName evidence="2">Zinc metallopeptidase</fullName>
    </submittedName>
</protein>
<reference evidence="2" key="1">
    <citation type="submission" date="2022-04" db="EMBL/GenBank/DDBJ databases">
        <title>Complete genome sequences of Ezakiella coagulans and Fenollaria massiliensis.</title>
        <authorList>
            <person name="France M.T."/>
            <person name="Clifford J."/>
            <person name="Narina S."/>
            <person name="Rutt L."/>
            <person name="Ravel J."/>
        </authorList>
    </citation>
    <scope>NUCLEOTIDE SEQUENCE</scope>
    <source>
        <strain evidence="2">C0061C2</strain>
    </source>
</reference>
<keyword evidence="1" id="KW-1133">Transmembrane helix</keyword>
<dbReference type="KEGG" id="fms:M1R53_03045"/>
<keyword evidence="1" id="KW-0812">Transmembrane</keyword>
<dbReference type="PANTHER" id="PTHR36434">
    <property type="entry name" value="MEMBRANE PROTEASE YUGP-RELATED"/>
    <property type="match status" value="1"/>
</dbReference>
<proteinExistence type="predicted"/>
<organism evidence="2 3">
    <name type="scientific">Fenollaria massiliensis</name>
    <dbReference type="NCBI Taxonomy" id="938288"/>
    <lineage>
        <taxon>Bacteria</taxon>
        <taxon>Bacillati</taxon>
        <taxon>Bacillota</taxon>
        <taxon>Clostridia</taxon>
        <taxon>Eubacteriales</taxon>
        <taxon>Fenollaria</taxon>
    </lineage>
</organism>
<name>A0A9E7IXL5_9FIRM</name>
<dbReference type="AlphaFoldDB" id="A0A9E7IXL5"/>
<dbReference type="Pfam" id="PF04298">
    <property type="entry name" value="Zn_peptidase_2"/>
    <property type="match status" value="1"/>
</dbReference>
<evidence type="ECO:0000313" key="3">
    <source>
        <dbReference type="Proteomes" id="UP000831151"/>
    </source>
</evidence>
<gene>
    <name evidence="2" type="ORF">M1R53_03045</name>
</gene>
<feature type="transmembrane region" description="Helical" evidence="1">
    <location>
        <begin position="158"/>
        <end position="178"/>
    </location>
</feature>
<sequence>MINFLMLTGRYHNYISSYFIYIIPAMLLSLFAQYKIQAVYREYLGRISSLGRSGSEIARAILDKHGLRNVNIKEVPGTLSDFYDPRDKSLSLSRDISAGTSIASIAVAAHEVGHAIQDKESYPMLNLRSFMAPAVRISSSLAMYLILAGLFFDFTRLFDIGIILYAVIVLFTLVTLPVEFNASRRALNEIRSMPGVNDETIYGSKKVLRAAALTYVASAFAALSELLRLLSMRRRDD</sequence>
<keyword evidence="3" id="KW-1185">Reference proteome</keyword>